<protein>
    <submittedName>
        <fullName evidence="1">Uncharacterized protein</fullName>
    </submittedName>
</protein>
<dbReference type="EMBL" id="GBRH01238710">
    <property type="protein sequence ID" value="JAD59185.1"/>
    <property type="molecule type" value="Transcribed_RNA"/>
</dbReference>
<sequence>MFLYTVFHKYKKKDVQANK</sequence>
<reference evidence="1" key="1">
    <citation type="submission" date="2014-09" db="EMBL/GenBank/DDBJ databases">
        <authorList>
            <person name="Magalhaes I.L.F."/>
            <person name="Oliveira U."/>
            <person name="Santos F.R."/>
            <person name="Vidigal T.H.D.A."/>
            <person name="Brescovit A.D."/>
            <person name="Santos A.J."/>
        </authorList>
    </citation>
    <scope>NUCLEOTIDE SEQUENCE</scope>
    <source>
        <tissue evidence="1">Shoot tissue taken approximately 20 cm above the soil surface</tissue>
    </source>
</reference>
<dbReference type="AlphaFoldDB" id="A0A0A9BD92"/>
<organism evidence="1">
    <name type="scientific">Arundo donax</name>
    <name type="common">Giant reed</name>
    <name type="synonym">Donax arundinaceus</name>
    <dbReference type="NCBI Taxonomy" id="35708"/>
    <lineage>
        <taxon>Eukaryota</taxon>
        <taxon>Viridiplantae</taxon>
        <taxon>Streptophyta</taxon>
        <taxon>Embryophyta</taxon>
        <taxon>Tracheophyta</taxon>
        <taxon>Spermatophyta</taxon>
        <taxon>Magnoliopsida</taxon>
        <taxon>Liliopsida</taxon>
        <taxon>Poales</taxon>
        <taxon>Poaceae</taxon>
        <taxon>PACMAD clade</taxon>
        <taxon>Arundinoideae</taxon>
        <taxon>Arundineae</taxon>
        <taxon>Arundo</taxon>
    </lineage>
</organism>
<proteinExistence type="predicted"/>
<reference evidence="1" key="2">
    <citation type="journal article" date="2015" name="Data Brief">
        <title>Shoot transcriptome of the giant reed, Arundo donax.</title>
        <authorList>
            <person name="Barrero R.A."/>
            <person name="Guerrero F.D."/>
            <person name="Moolhuijzen P."/>
            <person name="Goolsby J.A."/>
            <person name="Tidwell J."/>
            <person name="Bellgard S.E."/>
            <person name="Bellgard M.I."/>
        </authorList>
    </citation>
    <scope>NUCLEOTIDE SEQUENCE</scope>
    <source>
        <tissue evidence="1">Shoot tissue taken approximately 20 cm above the soil surface</tissue>
    </source>
</reference>
<accession>A0A0A9BD92</accession>
<name>A0A0A9BD92_ARUDO</name>
<evidence type="ECO:0000313" key="1">
    <source>
        <dbReference type="EMBL" id="JAD59185.1"/>
    </source>
</evidence>